<dbReference type="AlphaFoldDB" id="A0A3M7T755"/>
<comment type="caution">
    <text evidence="2">The sequence shown here is derived from an EMBL/GenBank/DDBJ whole genome shotgun (WGS) entry which is preliminary data.</text>
</comment>
<keyword evidence="1" id="KW-0472">Membrane</keyword>
<keyword evidence="1" id="KW-1133">Transmembrane helix</keyword>
<name>A0A3M7T755_BRAPC</name>
<proteinExistence type="predicted"/>
<gene>
    <name evidence="2" type="ORF">BpHYR1_026119</name>
</gene>
<sequence>MNLLRYEPKPAVFNRVFFQLNQKVRLKIMVSGFSHFSNYVINRTSFVIKCKYKQLINKAQQLINPHFEILKTPVYLYLIQLKNLFCVLFYSMSITKMFSLHIVLRTFLNLIFVSSMLLTQNFFIARTIKNLNTRMKARFFLIPHRHDKKQPTKANNNLAQ</sequence>
<feature type="transmembrane region" description="Helical" evidence="1">
    <location>
        <begin position="106"/>
        <end position="128"/>
    </location>
</feature>
<evidence type="ECO:0008006" key="4">
    <source>
        <dbReference type="Google" id="ProtNLM"/>
    </source>
</evidence>
<accession>A0A3M7T755</accession>
<evidence type="ECO:0000313" key="3">
    <source>
        <dbReference type="Proteomes" id="UP000276133"/>
    </source>
</evidence>
<keyword evidence="3" id="KW-1185">Reference proteome</keyword>
<keyword evidence="1" id="KW-0812">Transmembrane</keyword>
<dbReference type="EMBL" id="REGN01000173">
    <property type="protein sequence ID" value="RNA43862.1"/>
    <property type="molecule type" value="Genomic_DNA"/>
</dbReference>
<reference evidence="2 3" key="1">
    <citation type="journal article" date="2018" name="Sci. Rep.">
        <title>Genomic signatures of local adaptation to the degree of environmental predictability in rotifers.</title>
        <authorList>
            <person name="Franch-Gras L."/>
            <person name="Hahn C."/>
            <person name="Garcia-Roger E.M."/>
            <person name="Carmona M.J."/>
            <person name="Serra M."/>
            <person name="Gomez A."/>
        </authorList>
    </citation>
    <scope>NUCLEOTIDE SEQUENCE [LARGE SCALE GENOMIC DNA]</scope>
    <source>
        <strain evidence="2">HYR1</strain>
    </source>
</reference>
<protein>
    <recommendedName>
        <fullName evidence="4">Transmembrane protein</fullName>
    </recommendedName>
</protein>
<evidence type="ECO:0000256" key="1">
    <source>
        <dbReference type="SAM" id="Phobius"/>
    </source>
</evidence>
<organism evidence="2 3">
    <name type="scientific">Brachionus plicatilis</name>
    <name type="common">Marine rotifer</name>
    <name type="synonym">Brachionus muelleri</name>
    <dbReference type="NCBI Taxonomy" id="10195"/>
    <lineage>
        <taxon>Eukaryota</taxon>
        <taxon>Metazoa</taxon>
        <taxon>Spiralia</taxon>
        <taxon>Gnathifera</taxon>
        <taxon>Rotifera</taxon>
        <taxon>Eurotatoria</taxon>
        <taxon>Monogononta</taxon>
        <taxon>Pseudotrocha</taxon>
        <taxon>Ploima</taxon>
        <taxon>Brachionidae</taxon>
        <taxon>Brachionus</taxon>
    </lineage>
</organism>
<evidence type="ECO:0000313" key="2">
    <source>
        <dbReference type="EMBL" id="RNA43862.1"/>
    </source>
</evidence>
<dbReference type="Proteomes" id="UP000276133">
    <property type="component" value="Unassembled WGS sequence"/>
</dbReference>